<protein>
    <submittedName>
        <fullName evidence="3">Hemagglutinin/invasin</fullName>
    </submittedName>
</protein>
<organism evidence="3 4">
    <name type="scientific">Escherichia coli</name>
    <dbReference type="NCBI Taxonomy" id="562"/>
    <lineage>
        <taxon>Bacteria</taxon>
        <taxon>Pseudomonadati</taxon>
        <taxon>Pseudomonadota</taxon>
        <taxon>Gammaproteobacteria</taxon>
        <taxon>Enterobacterales</taxon>
        <taxon>Enterobacteriaceae</taxon>
        <taxon>Escherichia</taxon>
    </lineage>
</organism>
<feature type="region of interest" description="Disordered" evidence="1">
    <location>
        <begin position="78"/>
        <end position="105"/>
    </location>
</feature>
<dbReference type="Pfam" id="PF13018">
    <property type="entry name" value="ESPR"/>
    <property type="match status" value="1"/>
</dbReference>
<evidence type="ECO:0000256" key="1">
    <source>
        <dbReference type="SAM" id="MobiDB-lite"/>
    </source>
</evidence>
<dbReference type="InterPro" id="IPR024973">
    <property type="entry name" value="ESPR"/>
</dbReference>
<evidence type="ECO:0000259" key="2">
    <source>
        <dbReference type="Pfam" id="PF13018"/>
    </source>
</evidence>
<gene>
    <name evidence="3" type="ORF">NCTC9075_00273</name>
</gene>
<name>A0A377JZU8_ECOLX</name>
<dbReference type="AlphaFoldDB" id="A0A377JZU8"/>
<proteinExistence type="predicted"/>
<feature type="domain" description="ESPR" evidence="2">
    <location>
        <begin position="1"/>
        <end position="47"/>
    </location>
</feature>
<accession>A0A377JZU8</accession>
<reference evidence="3 4" key="1">
    <citation type="submission" date="2018-06" db="EMBL/GenBank/DDBJ databases">
        <authorList>
            <consortium name="Pathogen Informatics"/>
            <person name="Doyle S."/>
        </authorList>
    </citation>
    <scope>NUCLEOTIDE SEQUENCE [LARGE SCALE GENOMIC DNA]</scope>
    <source>
        <strain evidence="3 4">NCTC9075</strain>
    </source>
</reference>
<evidence type="ECO:0000313" key="3">
    <source>
        <dbReference type="EMBL" id="STP16870.1"/>
    </source>
</evidence>
<evidence type="ECO:0000313" key="4">
    <source>
        <dbReference type="Proteomes" id="UP000254181"/>
    </source>
</evidence>
<dbReference type="EMBL" id="UGEM01000004">
    <property type="protein sequence ID" value="STP16870.1"/>
    <property type="molecule type" value="Genomic_DNA"/>
</dbReference>
<dbReference type="Proteomes" id="UP000254181">
    <property type="component" value="Unassembled WGS sequence"/>
</dbReference>
<sequence length="105" mass="10326">MNKIFKVIWNPATGSYTVASETAKSRGKKSGRSKLLISALVVGGLLSSGVQASTALDGGGASESTPLTDTWIAIGQGAKASSVDTSPSGGPGTSSIAIGQEAQSG</sequence>